<accession>J3LBE3</accession>
<keyword evidence="1" id="KW-0812">Transmembrane</keyword>
<keyword evidence="1" id="KW-1133">Transmembrane helix</keyword>
<protein>
    <submittedName>
        <fullName evidence="2">Uncharacterized protein</fullName>
    </submittedName>
</protein>
<dbReference type="EnsemblPlants" id="OB02G19600.1">
    <property type="protein sequence ID" value="OB02G19600.1"/>
    <property type="gene ID" value="OB02G19600"/>
</dbReference>
<dbReference type="AlphaFoldDB" id="J3LBE3"/>
<reference evidence="2" key="1">
    <citation type="submission" date="2013-04" db="UniProtKB">
        <authorList>
            <consortium name="EnsemblPlants"/>
        </authorList>
    </citation>
    <scope>IDENTIFICATION</scope>
</reference>
<proteinExistence type="predicted"/>
<keyword evidence="3" id="KW-1185">Reference proteome</keyword>
<name>J3LBE3_ORYBR</name>
<dbReference type="Gramene" id="OB02G19600.1">
    <property type="protein sequence ID" value="OB02G19600.1"/>
    <property type="gene ID" value="OB02G19600"/>
</dbReference>
<evidence type="ECO:0000313" key="2">
    <source>
        <dbReference type="EnsemblPlants" id="OB02G19600.1"/>
    </source>
</evidence>
<sequence length="105" mass="12252">MVVMKRLMYCFHSNFVDTHEVDAGTVWAHNLLVCMPSHIINAQSTCLNFLIFCCLFKFNYFYLYNVLCFSFFFCGIKAYWLMAFSLYPFSASTIMSVMASILVKE</sequence>
<dbReference type="Proteomes" id="UP000006038">
    <property type="component" value="Unassembled WGS sequence"/>
</dbReference>
<dbReference type="HOGENOM" id="CLU_2240738_0_0_1"/>
<evidence type="ECO:0000256" key="1">
    <source>
        <dbReference type="SAM" id="Phobius"/>
    </source>
</evidence>
<keyword evidence="1" id="KW-0472">Membrane</keyword>
<organism evidence="2">
    <name type="scientific">Oryza brachyantha</name>
    <name type="common">malo sina</name>
    <dbReference type="NCBI Taxonomy" id="4533"/>
    <lineage>
        <taxon>Eukaryota</taxon>
        <taxon>Viridiplantae</taxon>
        <taxon>Streptophyta</taxon>
        <taxon>Embryophyta</taxon>
        <taxon>Tracheophyta</taxon>
        <taxon>Spermatophyta</taxon>
        <taxon>Magnoliopsida</taxon>
        <taxon>Liliopsida</taxon>
        <taxon>Poales</taxon>
        <taxon>Poaceae</taxon>
        <taxon>BOP clade</taxon>
        <taxon>Oryzoideae</taxon>
        <taxon>Oryzeae</taxon>
        <taxon>Oryzinae</taxon>
        <taxon>Oryza</taxon>
    </lineage>
</organism>
<evidence type="ECO:0000313" key="3">
    <source>
        <dbReference type="Proteomes" id="UP000006038"/>
    </source>
</evidence>
<feature type="transmembrane region" description="Helical" evidence="1">
    <location>
        <begin position="61"/>
        <end position="80"/>
    </location>
</feature>